<dbReference type="InterPro" id="IPR027417">
    <property type="entry name" value="P-loop_NTPase"/>
</dbReference>
<dbReference type="AlphaFoldDB" id="A0A7J6VSG9"/>
<dbReference type="SUPFAM" id="SSF56219">
    <property type="entry name" value="DNase I-like"/>
    <property type="match status" value="1"/>
</dbReference>
<protein>
    <submittedName>
        <fullName evidence="5">P-loop containing nucleoside triphosphate hydrolases superfamily protein</fullName>
    </submittedName>
</protein>
<reference evidence="5 6" key="1">
    <citation type="submission" date="2020-06" db="EMBL/GenBank/DDBJ databases">
        <title>Transcriptomic and genomic resources for Thalictrum thalictroides and T. hernandezii: Facilitating candidate gene discovery in an emerging model plant lineage.</title>
        <authorList>
            <person name="Arias T."/>
            <person name="Riano-Pachon D.M."/>
            <person name="Di Stilio V.S."/>
        </authorList>
    </citation>
    <scope>NUCLEOTIDE SEQUENCE [LARGE SCALE GENOMIC DNA]</scope>
    <source>
        <strain evidence="6">cv. WT478/WT964</strain>
        <tissue evidence="5">Leaves</tissue>
    </source>
</reference>
<dbReference type="Pfam" id="PF00004">
    <property type="entry name" value="AAA"/>
    <property type="match status" value="1"/>
</dbReference>
<dbReference type="InterPro" id="IPR036691">
    <property type="entry name" value="Endo/exonu/phosph_ase_sf"/>
</dbReference>
<dbReference type="InterPro" id="IPR003959">
    <property type="entry name" value="ATPase_AAA_core"/>
</dbReference>
<dbReference type="PROSITE" id="PS00674">
    <property type="entry name" value="AAA"/>
    <property type="match status" value="1"/>
</dbReference>
<feature type="domain" description="ATPase AAA-type core" evidence="4">
    <location>
        <begin position="275"/>
        <end position="325"/>
    </location>
</feature>
<dbReference type="InterPro" id="IPR050221">
    <property type="entry name" value="26S_Proteasome_ATPase"/>
</dbReference>
<dbReference type="EMBL" id="JABWDY010027711">
    <property type="protein sequence ID" value="KAF5187677.1"/>
    <property type="molecule type" value="Genomic_DNA"/>
</dbReference>
<dbReference type="GO" id="GO:0016887">
    <property type="term" value="F:ATP hydrolysis activity"/>
    <property type="evidence" value="ECO:0007669"/>
    <property type="project" value="InterPro"/>
</dbReference>
<proteinExistence type="inferred from homology"/>
<sequence>MREFGEFEGRHDLIEYTLEGANFTWSDNQRLPIMIKLDHFISSIDWDMHYGDVNLLALPKFTSDHRAIMIEVNKKERRPGPFRFDTIWLEDPKFRDLLKQWWGDIEMEGKANYVCTLTGSGRIVRFWLDEWCGEAPLSPQFPHLYRQARYKDGVVADHFHGGWDLHIRRRRPRGEEVHELELTMALLRNVVLNDDHDEWVWKWHCPESEQVWQNLAGHIQQMGGDWLQDDVRSTLQRWPQLNNSRLGSAVWKILPAAVLWSIWKCRNSVIFKGETLSRDNLIKSIKTHIDGFEQDKKVVVIAATNRKEDLDSALISRFDSMITFNLPDQQNRKEIAAQYAKHLNSSELVEFVAVTEEMSGRDIRDVCQQAERHWASKIIRGQVSSEGDQALLPPLQEYIDSALYRQKALLSLRDRRSQISNPQTKKSPLEFF</sequence>
<dbReference type="InterPro" id="IPR003960">
    <property type="entry name" value="ATPase_AAA_CS"/>
</dbReference>
<organism evidence="5 6">
    <name type="scientific">Thalictrum thalictroides</name>
    <name type="common">Rue-anemone</name>
    <name type="synonym">Anemone thalictroides</name>
    <dbReference type="NCBI Taxonomy" id="46969"/>
    <lineage>
        <taxon>Eukaryota</taxon>
        <taxon>Viridiplantae</taxon>
        <taxon>Streptophyta</taxon>
        <taxon>Embryophyta</taxon>
        <taxon>Tracheophyta</taxon>
        <taxon>Spermatophyta</taxon>
        <taxon>Magnoliopsida</taxon>
        <taxon>Ranunculales</taxon>
        <taxon>Ranunculaceae</taxon>
        <taxon>Thalictroideae</taxon>
        <taxon>Thalictrum</taxon>
    </lineage>
</organism>
<dbReference type="Gene3D" id="3.40.50.300">
    <property type="entry name" value="P-loop containing nucleotide triphosphate hydrolases"/>
    <property type="match status" value="1"/>
</dbReference>
<dbReference type="SUPFAM" id="SSF52540">
    <property type="entry name" value="P-loop containing nucleoside triphosphate hydrolases"/>
    <property type="match status" value="1"/>
</dbReference>
<comment type="similarity">
    <text evidence="3">Belongs to the AAA ATPase family.</text>
</comment>
<evidence type="ECO:0000313" key="5">
    <source>
        <dbReference type="EMBL" id="KAF5187677.1"/>
    </source>
</evidence>
<evidence type="ECO:0000259" key="4">
    <source>
        <dbReference type="Pfam" id="PF00004"/>
    </source>
</evidence>
<comment type="caution">
    <text evidence="5">The sequence shown here is derived from an EMBL/GenBank/DDBJ whole genome shotgun (WGS) entry which is preliminary data.</text>
</comment>
<evidence type="ECO:0000313" key="6">
    <source>
        <dbReference type="Proteomes" id="UP000554482"/>
    </source>
</evidence>
<dbReference type="PANTHER" id="PTHR23073">
    <property type="entry name" value="26S PROTEASOME REGULATORY SUBUNIT"/>
    <property type="match status" value="1"/>
</dbReference>
<dbReference type="Gene3D" id="1.10.8.60">
    <property type="match status" value="1"/>
</dbReference>
<dbReference type="Proteomes" id="UP000554482">
    <property type="component" value="Unassembled WGS sequence"/>
</dbReference>
<accession>A0A7J6VSG9</accession>
<dbReference type="GO" id="GO:0005524">
    <property type="term" value="F:ATP binding"/>
    <property type="evidence" value="ECO:0007669"/>
    <property type="project" value="UniProtKB-KW"/>
</dbReference>
<keyword evidence="5" id="KW-0378">Hydrolase</keyword>
<dbReference type="OrthoDB" id="5925at2759"/>
<evidence type="ECO:0000256" key="1">
    <source>
        <dbReference type="ARBA" id="ARBA00022741"/>
    </source>
</evidence>
<evidence type="ECO:0000256" key="3">
    <source>
        <dbReference type="RuleBase" id="RU003651"/>
    </source>
</evidence>
<name>A0A7J6VSG9_THATH</name>
<gene>
    <name evidence="5" type="ORF">FRX31_022735</name>
</gene>
<keyword evidence="6" id="KW-1185">Reference proteome</keyword>
<keyword evidence="2 3" id="KW-0067">ATP-binding</keyword>
<evidence type="ECO:0000256" key="2">
    <source>
        <dbReference type="ARBA" id="ARBA00022840"/>
    </source>
</evidence>
<keyword evidence="1 3" id="KW-0547">Nucleotide-binding</keyword>